<name>A0A0Q3URW9_AMAAE</name>
<feature type="signal peptide" evidence="2">
    <location>
        <begin position="1"/>
        <end position="20"/>
    </location>
</feature>
<feature type="compositionally biased region" description="Basic and acidic residues" evidence="1">
    <location>
        <begin position="80"/>
        <end position="111"/>
    </location>
</feature>
<feature type="chain" id="PRO_5006208420" evidence="2">
    <location>
        <begin position="21"/>
        <end position="152"/>
    </location>
</feature>
<feature type="region of interest" description="Disordered" evidence="1">
    <location>
        <begin position="34"/>
        <end position="111"/>
    </location>
</feature>
<evidence type="ECO:0000256" key="2">
    <source>
        <dbReference type="SAM" id="SignalP"/>
    </source>
</evidence>
<evidence type="ECO:0000256" key="1">
    <source>
        <dbReference type="SAM" id="MobiDB-lite"/>
    </source>
</evidence>
<dbReference type="EMBL" id="LMAW01002635">
    <property type="protein sequence ID" value="KQK78770.1"/>
    <property type="molecule type" value="Genomic_DNA"/>
</dbReference>
<evidence type="ECO:0000313" key="4">
    <source>
        <dbReference type="Proteomes" id="UP000051836"/>
    </source>
</evidence>
<keyword evidence="2" id="KW-0732">Signal</keyword>
<dbReference type="Proteomes" id="UP000051836">
    <property type="component" value="Unassembled WGS sequence"/>
</dbReference>
<sequence>MGLLVTASTVHVMLMNVGLGQDAAPWLGSCPGWSQESDSNGNDVLLNEEAGVRRRENKEREIRKEEECSWRDGEDGEQEGYGRKKMMEEMQNRGTERCDRKDSVAEGRSEVGEREVQLWSWLSYPVVQLTKAVSTLCHWAKISSHGKEGGSF</sequence>
<keyword evidence="4" id="KW-1185">Reference proteome</keyword>
<evidence type="ECO:0000313" key="3">
    <source>
        <dbReference type="EMBL" id="KQK78770.1"/>
    </source>
</evidence>
<reference evidence="3 4" key="1">
    <citation type="submission" date="2015-10" db="EMBL/GenBank/DDBJ databases">
        <authorList>
            <person name="Gilbert D.G."/>
        </authorList>
    </citation>
    <scope>NUCLEOTIDE SEQUENCE [LARGE SCALE GENOMIC DNA]</scope>
    <source>
        <strain evidence="3">FVVF132</strain>
    </source>
</reference>
<proteinExistence type="predicted"/>
<comment type="caution">
    <text evidence="3">The sequence shown here is derived from an EMBL/GenBank/DDBJ whole genome shotgun (WGS) entry which is preliminary data.</text>
</comment>
<dbReference type="AlphaFoldDB" id="A0A0Q3URW9"/>
<organism evidence="3 4">
    <name type="scientific">Amazona aestiva</name>
    <name type="common">Blue-fronted Amazon parrot</name>
    <dbReference type="NCBI Taxonomy" id="12930"/>
    <lineage>
        <taxon>Eukaryota</taxon>
        <taxon>Metazoa</taxon>
        <taxon>Chordata</taxon>
        <taxon>Craniata</taxon>
        <taxon>Vertebrata</taxon>
        <taxon>Euteleostomi</taxon>
        <taxon>Archelosauria</taxon>
        <taxon>Archosauria</taxon>
        <taxon>Dinosauria</taxon>
        <taxon>Saurischia</taxon>
        <taxon>Theropoda</taxon>
        <taxon>Coelurosauria</taxon>
        <taxon>Aves</taxon>
        <taxon>Neognathae</taxon>
        <taxon>Neoaves</taxon>
        <taxon>Telluraves</taxon>
        <taxon>Australaves</taxon>
        <taxon>Psittaciformes</taxon>
        <taxon>Psittacidae</taxon>
        <taxon>Amazona</taxon>
    </lineage>
</organism>
<feature type="compositionally biased region" description="Basic and acidic residues" evidence="1">
    <location>
        <begin position="50"/>
        <end position="73"/>
    </location>
</feature>
<protein>
    <submittedName>
        <fullName evidence="3">Uncharacterized protein</fullName>
    </submittedName>
</protein>
<gene>
    <name evidence="3" type="ORF">AAES_110872</name>
</gene>
<accession>A0A0Q3URW9</accession>